<feature type="transmembrane region" description="Helical" evidence="1">
    <location>
        <begin position="37"/>
        <end position="59"/>
    </location>
</feature>
<evidence type="ECO:0000256" key="1">
    <source>
        <dbReference type="SAM" id="Phobius"/>
    </source>
</evidence>
<dbReference type="Proteomes" id="UP000229500">
    <property type="component" value="Unassembled WGS sequence"/>
</dbReference>
<sequence length="168" mass="19647">ASLFFFKAIILALGLTLFFIFWVLLIEIVWQYRQSTFLLILNKFLIAAIFALSVYSLIYLPLEFLITEIWLITPKIPSMVSPVLLIILIGGLSQINWNDKLKVKSWRFFLLVFIIISSLVYLGYRQNKLAREYLPKIYNISPSWGIQAQLIEIRGVNFFPIWKKGKIL</sequence>
<feature type="transmembrane region" description="Helical" evidence="1">
    <location>
        <begin position="6"/>
        <end position="25"/>
    </location>
</feature>
<keyword evidence="1" id="KW-0472">Membrane</keyword>
<protein>
    <submittedName>
        <fullName evidence="2">Uncharacterized protein</fullName>
    </submittedName>
</protein>
<evidence type="ECO:0000313" key="3">
    <source>
        <dbReference type="Proteomes" id="UP000229500"/>
    </source>
</evidence>
<organism evidence="2 3">
    <name type="scientific">Candidatus Shapirobacteria bacterium CG10_big_fil_rev_8_21_14_0_10_38_14</name>
    <dbReference type="NCBI Taxonomy" id="1974483"/>
    <lineage>
        <taxon>Bacteria</taxon>
        <taxon>Candidatus Shapironibacteriota</taxon>
    </lineage>
</organism>
<feature type="transmembrane region" description="Helical" evidence="1">
    <location>
        <begin position="106"/>
        <end position="124"/>
    </location>
</feature>
<feature type="non-terminal residue" evidence="2">
    <location>
        <position position="1"/>
    </location>
</feature>
<comment type="caution">
    <text evidence="2">The sequence shown here is derived from an EMBL/GenBank/DDBJ whole genome shotgun (WGS) entry which is preliminary data.</text>
</comment>
<evidence type="ECO:0000313" key="2">
    <source>
        <dbReference type="EMBL" id="PJE68999.1"/>
    </source>
</evidence>
<proteinExistence type="predicted"/>
<feature type="non-terminal residue" evidence="2">
    <location>
        <position position="168"/>
    </location>
</feature>
<feature type="transmembrane region" description="Helical" evidence="1">
    <location>
        <begin position="79"/>
        <end position="97"/>
    </location>
</feature>
<name>A0A2M8L589_9BACT</name>
<dbReference type="EMBL" id="PFEL01000079">
    <property type="protein sequence ID" value="PJE68999.1"/>
    <property type="molecule type" value="Genomic_DNA"/>
</dbReference>
<keyword evidence="1" id="KW-1133">Transmembrane helix</keyword>
<dbReference type="AlphaFoldDB" id="A0A2M8L589"/>
<reference evidence="3" key="1">
    <citation type="submission" date="2017-09" db="EMBL/GenBank/DDBJ databases">
        <title>Depth-based differentiation of microbial function through sediment-hosted aquifers and enrichment of novel symbionts in the deep terrestrial subsurface.</title>
        <authorList>
            <person name="Probst A.J."/>
            <person name="Ladd B."/>
            <person name="Jarett J.K."/>
            <person name="Geller-Mcgrath D.E."/>
            <person name="Sieber C.M.K."/>
            <person name="Emerson J.B."/>
            <person name="Anantharaman K."/>
            <person name="Thomas B.C."/>
            <person name="Malmstrom R."/>
            <person name="Stieglmeier M."/>
            <person name="Klingl A."/>
            <person name="Woyke T."/>
            <person name="Ryan C.M."/>
            <person name="Banfield J.F."/>
        </authorList>
    </citation>
    <scope>NUCLEOTIDE SEQUENCE [LARGE SCALE GENOMIC DNA]</scope>
</reference>
<keyword evidence="1" id="KW-0812">Transmembrane</keyword>
<accession>A0A2M8L589</accession>
<gene>
    <name evidence="2" type="ORF">COU96_02135</name>
</gene>